<dbReference type="EMBL" id="CP165727">
    <property type="protein sequence ID" value="XDV68734.1"/>
    <property type="molecule type" value="Genomic_DNA"/>
</dbReference>
<dbReference type="InterPro" id="IPR037523">
    <property type="entry name" value="VOC_core"/>
</dbReference>
<dbReference type="Pfam" id="PF00903">
    <property type="entry name" value="Glyoxalase"/>
    <property type="match status" value="1"/>
</dbReference>
<dbReference type="GO" id="GO:0051213">
    <property type="term" value="F:dioxygenase activity"/>
    <property type="evidence" value="ECO:0007669"/>
    <property type="project" value="UniProtKB-KW"/>
</dbReference>
<dbReference type="PANTHER" id="PTHR33993">
    <property type="entry name" value="GLYOXALASE-RELATED"/>
    <property type="match status" value="1"/>
</dbReference>
<reference evidence="2" key="1">
    <citation type="submission" date="2024-08" db="EMBL/GenBank/DDBJ databases">
        <authorList>
            <person name="Yu S.T."/>
        </authorList>
    </citation>
    <scope>NUCLEOTIDE SEQUENCE</scope>
    <source>
        <strain evidence="2">R33</strain>
    </source>
</reference>
<dbReference type="PANTHER" id="PTHR33993:SF10">
    <property type="entry name" value="CONSERVED PROTEIN"/>
    <property type="match status" value="1"/>
</dbReference>
<dbReference type="SUPFAM" id="SSF54593">
    <property type="entry name" value="Glyoxalase/Bleomycin resistance protein/Dihydroxybiphenyl dioxygenase"/>
    <property type="match status" value="2"/>
</dbReference>
<dbReference type="InterPro" id="IPR041581">
    <property type="entry name" value="Glyoxalase_6"/>
</dbReference>
<keyword evidence="2" id="KW-0223">Dioxygenase</keyword>
<dbReference type="AlphaFoldDB" id="A0AB39YES7"/>
<keyword evidence="2" id="KW-0560">Oxidoreductase</keyword>
<accession>A0AB39YES7</accession>
<feature type="domain" description="VOC" evidence="1">
    <location>
        <begin position="1"/>
        <end position="106"/>
    </location>
</feature>
<dbReference type="Gene3D" id="3.10.180.10">
    <property type="entry name" value="2,3-Dihydroxybiphenyl 1,2-Dioxygenase, domain 1"/>
    <property type="match status" value="2"/>
</dbReference>
<feature type="domain" description="VOC" evidence="1">
    <location>
        <begin position="119"/>
        <end position="240"/>
    </location>
</feature>
<dbReference type="PROSITE" id="PS51819">
    <property type="entry name" value="VOC"/>
    <property type="match status" value="2"/>
</dbReference>
<dbReference type="InterPro" id="IPR004360">
    <property type="entry name" value="Glyas_Fos-R_dOase_dom"/>
</dbReference>
<dbReference type="InterPro" id="IPR029068">
    <property type="entry name" value="Glyas_Bleomycin-R_OHBP_Dase"/>
</dbReference>
<evidence type="ECO:0000313" key="2">
    <source>
        <dbReference type="EMBL" id="XDV68734.1"/>
    </source>
</evidence>
<name>A0AB39YES7_9ACTN</name>
<dbReference type="InterPro" id="IPR052164">
    <property type="entry name" value="Anthracycline_SecMetBiosynth"/>
</dbReference>
<organism evidence="2">
    <name type="scientific">Streptomyces sp. R33</name>
    <dbReference type="NCBI Taxonomy" id="3238629"/>
    <lineage>
        <taxon>Bacteria</taxon>
        <taxon>Bacillati</taxon>
        <taxon>Actinomycetota</taxon>
        <taxon>Actinomycetes</taxon>
        <taxon>Kitasatosporales</taxon>
        <taxon>Streptomycetaceae</taxon>
        <taxon>Streptomyces</taxon>
    </lineage>
</organism>
<gene>
    <name evidence="2" type="ORF">AB5J51_04425</name>
</gene>
<protein>
    <submittedName>
        <fullName evidence="2">Glyoxalase/bleomycin resistance/extradiol dioxygenase family protein</fullName>
    </submittedName>
</protein>
<proteinExistence type="predicted"/>
<sequence length="245" mass="26006">MARDLDSAHQFYGAVLGWRFRPTRLGEGFSVALQDGVPVAGIGALAPRLGVPVAWTPYFAVDDADDTAARVRERGATMAVGPLAFGTGRAALAADPDGAVFGFWQGEVIPDWTAHPGGAAGWLELRTRDAFAAAVFYGEVLDWACERPGCCDVSYEHGRVVVRRGRDTVALISGGAIEEAPDPQVRPRWHVHFHVPDLEAAVETGVRLGGRTVSPVHTTASGRRITLSDPDGGLFTVVTAPDKPA</sequence>
<evidence type="ECO:0000259" key="1">
    <source>
        <dbReference type="PROSITE" id="PS51819"/>
    </source>
</evidence>
<dbReference type="Pfam" id="PF18029">
    <property type="entry name" value="Glyoxalase_6"/>
    <property type="match status" value="1"/>
</dbReference>
<dbReference type="RefSeq" id="WP_053789287.1">
    <property type="nucleotide sequence ID" value="NZ_CP165727.1"/>
</dbReference>